<dbReference type="RefSeq" id="WP_230067646.1">
    <property type="nucleotide sequence ID" value="NZ_BAABLL010000001.1"/>
</dbReference>
<dbReference type="Proteomes" id="UP001595773">
    <property type="component" value="Unassembled WGS sequence"/>
</dbReference>
<protein>
    <submittedName>
        <fullName evidence="2">Uncharacterized protein</fullName>
    </submittedName>
</protein>
<name>A0ABV8QW92_9MICC</name>
<evidence type="ECO:0000256" key="1">
    <source>
        <dbReference type="SAM" id="MobiDB-lite"/>
    </source>
</evidence>
<evidence type="ECO:0000313" key="2">
    <source>
        <dbReference type="EMBL" id="MFC4264466.1"/>
    </source>
</evidence>
<evidence type="ECO:0000313" key="3">
    <source>
        <dbReference type="Proteomes" id="UP001595773"/>
    </source>
</evidence>
<keyword evidence="3" id="KW-1185">Reference proteome</keyword>
<reference evidence="3" key="1">
    <citation type="journal article" date="2019" name="Int. J. Syst. Evol. Microbiol.">
        <title>The Global Catalogue of Microorganisms (GCM) 10K type strain sequencing project: providing services to taxonomists for standard genome sequencing and annotation.</title>
        <authorList>
            <consortium name="The Broad Institute Genomics Platform"/>
            <consortium name="The Broad Institute Genome Sequencing Center for Infectious Disease"/>
            <person name="Wu L."/>
            <person name="Ma J."/>
        </authorList>
    </citation>
    <scope>NUCLEOTIDE SEQUENCE [LARGE SCALE GENOMIC DNA]</scope>
    <source>
        <strain evidence="3">CGMCC 1.10698</strain>
    </source>
</reference>
<dbReference type="EMBL" id="JBHSCQ010000004">
    <property type="protein sequence ID" value="MFC4264466.1"/>
    <property type="molecule type" value="Genomic_DNA"/>
</dbReference>
<proteinExistence type="predicted"/>
<gene>
    <name evidence="2" type="ORF">ACFOW9_02500</name>
</gene>
<comment type="caution">
    <text evidence="2">The sequence shown here is derived from an EMBL/GenBank/DDBJ whole genome shotgun (WGS) entry which is preliminary data.</text>
</comment>
<feature type="compositionally biased region" description="Gly residues" evidence="1">
    <location>
        <begin position="1"/>
        <end position="57"/>
    </location>
</feature>
<organism evidence="2 3">
    <name type="scientific">Arthrobacter cryoconiti</name>
    <dbReference type="NCBI Taxonomy" id="748907"/>
    <lineage>
        <taxon>Bacteria</taxon>
        <taxon>Bacillati</taxon>
        <taxon>Actinomycetota</taxon>
        <taxon>Actinomycetes</taxon>
        <taxon>Micrococcales</taxon>
        <taxon>Micrococcaceae</taxon>
        <taxon>Arthrobacter</taxon>
    </lineage>
</organism>
<sequence length="118" mass="10847">MGGSGGINGSGGYDSGPPGADGLGGWSGSGGKGAGPEGSGASGPGSEGSGCRGGAGSDGTEKPGSGELGQGMVGLGLFGACPGIVGSSMFTTLTSLLLSDGLSGRDTRSPLTLVRVLV</sequence>
<feature type="region of interest" description="Disordered" evidence="1">
    <location>
        <begin position="1"/>
        <end position="71"/>
    </location>
</feature>
<accession>A0ABV8QW92</accession>